<evidence type="ECO:0000313" key="2">
    <source>
        <dbReference type="Proteomes" id="UP000594263"/>
    </source>
</evidence>
<dbReference type="AlphaFoldDB" id="A0A7N0VJ92"/>
<keyword evidence="2" id="KW-1185">Reference proteome</keyword>
<accession>A0A7N0VJ92</accession>
<dbReference type="Proteomes" id="UP000594263">
    <property type="component" value="Unplaced"/>
</dbReference>
<dbReference type="EnsemblPlants" id="Kaladp0878s0046.1.v1.1">
    <property type="protein sequence ID" value="Kaladp0878s0046.1.v1.1.CDS.1"/>
    <property type="gene ID" value="Kaladp0878s0046.v1.1"/>
</dbReference>
<dbReference type="Gramene" id="Kaladp0878s0046.1.v1.1">
    <property type="protein sequence ID" value="Kaladp0878s0046.1.v1.1.CDS.1"/>
    <property type="gene ID" value="Kaladp0878s0046.v1.1"/>
</dbReference>
<name>A0A7N0VJ92_KALFE</name>
<reference evidence="1" key="1">
    <citation type="submission" date="2021-01" db="UniProtKB">
        <authorList>
            <consortium name="EnsemblPlants"/>
        </authorList>
    </citation>
    <scope>IDENTIFICATION</scope>
</reference>
<protein>
    <submittedName>
        <fullName evidence="1">Uncharacterized protein</fullName>
    </submittedName>
</protein>
<evidence type="ECO:0000313" key="1">
    <source>
        <dbReference type="EnsemblPlants" id="Kaladp0878s0046.1.v1.1.CDS.1"/>
    </source>
</evidence>
<proteinExistence type="predicted"/>
<sequence>MGSHMTLALQLPCYSVQNDDDDDSSYSCCLIKILRAFWCQTESLTPPQSEWWRLGNNSTQLMTRGLTFIKVVNSRFFIFRVKLNN</sequence>
<organism evidence="1 2">
    <name type="scientific">Kalanchoe fedtschenkoi</name>
    <name type="common">Lavender scallops</name>
    <name type="synonym">South American air plant</name>
    <dbReference type="NCBI Taxonomy" id="63787"/>
    <lineage>
        <taxon>Eukaryota</taxon>
        <taxon>Viridiplantae</taxon>
        <taxon>Streptophyta</taxon>
        <taxon>Embryophyta</taxon>
        <taxon>Tracheophyta</taxon>
        <taxon>Spermatophyta</taxon>
        <taxon>Magnoliopsida</taxon>
        <taxon>eudicotyledons</taxon>
        <taxon>Gunneridae</taxon>
        <taxon>Pentapetalae</taxon>
        <taxon>Saxifragales</taxon>
        <taxon>Crassulaceae</taxon>
        <taxon>Kalanchoe</taxon>
    </lineage>
</organism>